<evidence type="ECO:0000256" key="16">
    <source>
        <dbReference type="SAM" id="MobiDB-lite"/>
    </source>
</evidence>
<dbReference type="EMBL" id="JMCB01000014">
    <property type="protein sequence ID" value="KFE64353.1"/>
    <property type="molecule type" value="Genomic_DNA"/>
</dbReference>
<evidence type="ECO:0000256" key="11">
    <source>
        <dbReference type="ARBA" id="ARBA00038856"/>
    </source>
</evidence>
<dbReference type="Gene3D" id="3.40.50.1820">
    <property type="entry name" value="alpha/beta hydrolase"/>
    <property type="match status" value="1"/>
</dbReference>
<evidence type="ECO:0000256" key="10">
    <source>
        <dbReference type="ARBA" id="ARBA00023235"/>
    </source>
</evidence>
<dbReference type="EC" id="1.1.3.6" evidence="13"/>
<dbReference type="InterPro" id="IPR004843">
    <property type="entry name" value="Calcineurin-like_PHP"/>
</dbReference>
<name>A0A085W9J0_9BACT</name>
<keyword evidence="7" id="KW-0443">Lipid metabolism</keyword>
<sequence>MPQNPRIVLFSDLHIGINAATNWYQRSIHEPYLLAAFEYIQRQASSIQELVVVGDLVDQWTYEPSRRPPSFADIAAANPQVFGGVVNGQRVPGALGAAVEALEGRVTYVGGNHDMAVTAKDLTLIRDSKGRSPRFVNSLLYEPPAGRGQVVCTHGHHFSLLNAPDYIQNPRNGLPFAHFITRMAALWSLQQLSHMPPGSTAAALPGGGDPTGWPLAKDALKELLKDLEHGRSSLSDVVLSALLDVTGQSRDLTFEMLDGTRLSVSDVVKTYPSILKSYEETASKNKNVYGSFPGEFALAEVDVLNNITHFAKRLGEDLKYPVVVMGHTHVPVDEDEHQLFMAESLYSNCGFSCPSEPDMKAHDKRRYCTFTEVEIDEAASRFIISTRHVTDEGGVYQVAPQPLTPPKSIAMRKEPQRRAPPGSAIPSSPRVDVPVAPAVASPGAGPMRMNRLASPIEEIRPHYTAVVIGSGYGGAILASRLSRAGQSVCVLERGRERQPGEFPNTVLEATENMQLNMPSAHVGSRTGMFDFHCNPDINVLVGCGLGGTSLINANVSIRAEARVFDNPRWPQALRGEKSKELDAGYSLAEAMLRPQPYPDTRPKLPKLEAMKKSAEAMGQKFYRTAINVTFEDGENAAGVFQKACNNCGDCCSGCNVGAKNTVLMNYLPDAKRHGAEIYCETSVRYVERSSDGKWLVHYQVLDTGREKFDAPLLTVSADIVVLAAGALGSSEILLRSKQQGLPVSDQVGKGFSGNGDVLGFAYNNESAIQGIGFGTRSEHEAGEVGPTITSIIDMRNQEKVEDDLIMEEGAIPGALAPVLPAMLAAAADLEGSNTAPGLVVQQELRKVDSEILGAYHGAVRNTQTYLVMGHDGSDGAMKLEGDRLRIEWAGVGKRPIFETVDKRLMGATQALQGIYTRDPVWEKLLGKSLITVHPLGGCNMADSAEQGVVNHENKVFASNAGEATYDGLYVCDGSVVPTSLGVNPLLTISAISERCAMRLAAERGWTIDYSKKGPMPLLANNRKPGIRFTETMKGFFAPSTDTDYVAAAARGEKEGSSFEFILTIVSEDVDAMMKQPDHSARMVGTVRAPALSDKPLTANQGVFNLFVQDPNEADTRRMKYRMLLTADDGRTFFFTGFKVVTERSITNMWHDTTTLYITVYEGKDESGKVLGRGVLKIAPEDFMHQLTTMDVFNAKDAAERLKLSLEFGKYFAGVLFEYYGGILSPLQFVDTNAPPRKRRPLRAPAPHLYGFKTPDGVDLVLTRYQAGGKGPVMLAHGLGVSSRIFSTDTINTNLLEYLCAHGYDVWLLDYRASTLLPASKAQYTADQIATQDWPTAVAKVREVTGATDIQVIAHCYGSTTFTMAMLAGLQGVRSAVCSQISTHVETPTMVSIKSGLHLPQLLDFVGVKSLTTEAEKGEGLFSRLYDRALAAYPVGKSEHCDSAVCHRISFIYSLLYQHEQLNLLTHDSLHELFGEATITALEGLATMVNKGHVVDAHGENVYLPHLERMAIPIRFIHGERNQCFLPKSTEKTLQVLSERNGAALYSRVVIPDYGHIDCIFGKNAAQDVYGRILEHLEQTQAAEKKDQAQVPAGKESAA</sequence>
<organism evidence="21 22">
    <name type="scientific">Hyalangium minutum</name>
    <dbReference type="NCBI Taxonomy" id="394096"/>
    <lineage>
        <taxon>Bacteria</taxon>
        <taxon>Pseudomonadati</taxon>
        <taxon>Myxococcota</taxon>
        <taxon>Myxococcia</taxon>
        <taxon>Myxococcales</taxon>
        <taxon>Cystobacterineae</taxon>
        <taxon>Archangiaceae</taxon>
        <taxon>Hyalangium</taxon>
    </lineage>
</organism>
<comment type="similarity">
    <text evidence="2">Belongs to the GMC oxidoreductase family.</text>
</comment>
<comment type="pathway">
    <text evidence="12">Steroid metabolism; cholesterol degradation.</text>
</comment>
<evidence type="ECO:0000256" key="6">
    <source>
        <dbReference type="ARBA" id="ARBA00023002"/>
    </source>
</evidence>
<dbReference type="Proteomes" id="UP000028725">
    <property type="component" value="Unassembled WGS sequence"/>
</dbReference>
<dbReference type="PANTHER" id="PTHR47470:SF1">
    <property type="entry name" value="FAD-DEPENDENT OXIDOREDUCTASE 2 FAD BINDING DOMAIN-CONTAINING PROTEIN"/>
    <property type="match status" value="1"/>
</dbReference>
<gene>
    <name evidence="21" type="ORF">DB31_2147</name>
</gene>
<keyword evidence="9" id="KW-0753">Steroid metabolism</keyword>
<dbReference type="GO" id="GO:0016787">
    <property type="term" value="F:hydrolase activity"/>
    <property type="evidence" value="ECO:0007669"/>
    <property type="project" value="InterPro"/>
</dbReference>
<evidence type="ECO:0000259" key="19">
    <source>
        <dbReference type="Pfam" id="PF00732"/>
    </source>
</evidence>
<keyword evidence="10" id="KW-0413">Isomerase</keyword>
<dbReference type="PATRIC" id="fig|394096.3.peg.6482"/>
<dbReference type="Pfam" id="PF00732">
    <property type="entry name" value="GMC_oxred_N"/>
    <property type="match status" value="1"/>
</dbReference>
<dbReference type="Gene3D" id="3.60.21.10">
    <property type="match status" value="1"/>
</dbReference>
<dbReference type="InterPro" id="IPR000172">
    <property type="entry name" value="GMC_OxRdtase_N"/>
</dbReference>
<evidence type="ECO:0000256" key="3">
    <source>
        <dbReference type="ARBA" id="ARBA00022548"/>
    </source>
</evidence>
<keyword evidence="3" id="KW-0153">Cholesterol metabolism</keyword>
<evidence type="ECO:0000259" key="20">
    <source>
        <dbReference type="Pfam" id="PF05199"/>
    </source>
</evidence>
<evidence type="ECO:0000256" key="9">
    <source>
        <dbReference type="ARBA" id="ARBA00023221"/>
    </source>
</evidence>
<dbReference type="SUPFAM" id="SSF51905">
    <property type="entry name" value="FAD/NAD(P)-binding domain"/>
    <property type="match status" value="1"/>
</dbReference>
<dbReference type="InterPro" id="IPR000073">
    <property type="entry name" value="AB_hydrolase_1"/>
</dbReference>
<evidence type="ECO:0000256" key="2">
    <source>
        <dbReference type="ARBA" id="ARBA00010790"/>
    </source>
</evidence>
<evidence type="ECO:0000256" key="13">
    <source>
        <dbReference type="ARBA" id="ARBA00049723"/>
    </source>
</evidence>
<keyword evidence="6" id="KW-0560">Oxidoreductase</keyword>
<dbReference type="Pfam" id="PF05199">
    <property type="entry name" value="GMC_oxred_C"/>
    <property type="match status" value="1"/>
</dbReference>
<dbReference type="STRING" id="394096.DB31_2147"/>
<keyword evidence="5" id="KW-0274">FAD</keyword>
<evidence type="ECO:0000256" key="15">
    <source>
        <dbReference type="ARBA" id="ARBA00049778"/>
    </source>
</evidence>
<feature type="domain" description="AB hydrolase-1" evidence="18">
    <location>
        <begin position="1271"/>
        <end position="1385"/>
    </location>
</feature>
<protein>
    <recommendedName>
        <fullName evidence="14">Cholesterol oxidase</fullName>
        <ecNumber evidence="13">1.1.3.6</ecNumber>
        <ecNumber evidence="11">5.3.3.1</ecNumber>
    </recommendedName>
    <alternativeName>
        <fullName evidence="15">Cholesterol isomerase</fullName>
    </alternativeName>
</protein>
<evidence type="ECO:0000256" key="8">
    <source>
        <dbReference type="ARBA" id="ARBA00023166"/>
    </source>
</evidence>
<dbReference type="SUPFAM" id="SSF53474">
    <property type="entry name" value="alpha/beta-Hydrolases"/>
    <property type="match status" value="1"/>
</dbReference>
<dbReference type="GO" id="GO:0016995">
    <property type="term" value="F:cholesterol oxidase activity"/>
    <property type="evidence" value="ECO:0007669"/>
    <property type="project" value="UniProtKB-EC"/>
</dbReference>
<feature type="region of interest" description="Disordered" evidence="16">
    <location>
        <begin position="396"/>
        <end position="433"/>
    </location>
</feature>
<dbReference type="InterPro" id="IPR052542">
    <property type="entry name" value="Cholesterol_Oxidase"/>
</dbReference>
<feature type="domain" description="Glucose-methanol-choline oxidoreductase C-terminal" evidence="20">
    <location>
        <begin position="930"/>
        <end position="991"/>
    </location>
</feature>
<dbReference type="InterPro" id="IPR036188">
    <property type="entry name" value="FAD/NAD-bd_sf"/>
</dbReference>
<dbReference type="PANTHER" id="PTHR47470">
    <property type="entry name" value="CHOLESTEROL OXIDASE"/>
    <property type="match status" value="1"/>
</dbReference>
<comment type="cofactor">
    <cofactor evidence="1">
        <name>FAD</name>
        <dbReference type="ChEBI" id="CHEBI:57692"/>
    </cofactor>
</comment>
<dbReference type="Pfam" id="PF00561">
    <property type="entry name" value="Abhydrolase_1"/>
    <property type="match status" value="1"/>
</dbReference>
<dbReference type="GO" id="GO:0050660">
    <property type="term" value="F:flavin adenine dinucleotide binding"/>
    <property type="evidence" value="ECO:0007669"/>
    <property type="project" value="InterPro"/>
</dbReference>
<evidence type="ECO:0000256" key="14">
    <source>
        <dbReference type="ARBA" id="ARBA00049744"/>
    </source>
</evidence>
<feature type="domain" description="Glucose-methanol-choline oxidoreductase N-terminal" evidence="19">
    <location>
        <begin position="534"/>
        <end position="741"/>
    </location>
</feature>
<proteinExistence type="inferred from homology"/>
<dbReference type="EC" id="5.3.3.1" evidence="11"/>
<evidence type="ECO:0000256" key="12">
    <source>
        <dbReference type="ARBA" id="ARBA00049645"/>
    </source>
</evidence>
<evidence type="ECO:0000256" key="1">
    <source>
        <dbReference type="ARBA" id="ARBA00001974"/>
    </source>
</evidence>
<dbReference type="InterPro" id="IPR029058">
    <property type="entry name" value="AB_hydrolase_fold"/>
</dbReference>
<keyword evidence="8" id="KW-1207">Sterol metabolism</keyword>
<comment type="caution">
    <text evidence="21">The sequence shown here is derived from an EMBL/GenBank/DDBJ whole genome shotgun (WGS) entry which is preliminary data.</text>
</comment>
<evidence type="ECO:0000313" key="22">
    <source>
        <dbReference type="Proteomes" id="UP000028725"/>
    </source>
</evidence>
<evidence type="ECO:0000256" key="7">
    <source>
        <dbReference type="ARBA" id="ARBA00023098"/>
    </source>
</evidence>
<dbReference type="RefSeq" id="WP_169787124.1">
    <property type="nucleotide sequence ID" value="NZ_JMCB01000014.1"/>
</dbReference>
<evidence type="ECO:0000256" key="5">
    <source>
        <dbReference type="ARBA" id="ARBA00022827"/>
    </source>
</evidence>
<dbReference type="InterPro" id="IPR007867">
    <property type="entry name" value="GMC_OxRtase_C"/>
</dbReference>
<dbReference type="InterPro" id="IPR029052">
    <property type="entry name" value="Metallo-depent_PP-like"/>
</dbReference>
<evidence type="ECO:0000259" key="17">
    <source>
        <dbReference type="Pfam" id="PF00149"/>
    </source>
</evidence>
<dbReference type="Gene3D" id="3.50.50.60">
    <property type="entry name" value="FAD/NAD(P)-binding domain"/>
    <property type="match status" value="3"/>
</dbReference>
<dbReference type="SUPFAM" id="SSF56300">
    <property type="entry name" value="Metallo-dependent phosphatases"/>
    <property type="match status" value="1"/>
</dbReference>
<evidence type="ECO:0000259" key="18">
    <source>
        <dbReference type="Pfam" id="PF00561"/>
    </source>
</evidence>
<keyword evidence="22" id="KW-1185">Reference proteome</keyword>
<keyword evidence="4" id="KW-0285">Flavoprotein</keyword>
<feature type="domain" description="Calcineurin-like phosphoesterase" evidence="17">
    <location>
        <begin position="6"/>
        <end position="226"/>
    </location>
</feature>
<evidence type="ECO:0000313" key="21">
    <source>
        <dbReference type="EMBL" id="KFE64353.1"/>
    </source>
</evidence>
<reference evidence="21 22" key="1">
    <citation type="submission" date="2014-04" db="EMBL/GenBank/DDBJ databases">
        <title>Genome assembly of Hyalangium minutum DSM 14724.</title>
        <authorList>
            <person name="Sharma G."/>
            <person name="Subramanian S."/>
        </authorList>
    </citation>
    <scope>NUCLEOTIDE SEQUENCE [LARGE SCALE GENOMIC DNA]</scope>
    <source>
        <strain evidence="21 22">DSM 14724</strain>
    </source>
</reference>
<dbReference type="Pfam" id="PF00149">
    <property type="entry name" value="Metallophos"/>
    <property type="match status" value="1"/>
</dbReference>
<accession>A0A085W9J0</accession>
<dbReference type="GO" id="GO:0004769">
    <property type="term" value="F:steroid Delta-isomerase activity"/>
    <property type="evidence" value="ECO:0007669"/>
    <property type="project" value="UniProtKB-EC"/>
</dbReference>
<dbReference type="GO" id="GO:0008203">
    <property type="term" value="P:cholesterol metabolic process"/>
    <property type="evidence" value="ECO:0007669"/>
    <property type="project" value="UniProtKB-KW"/>
</dbReference>
<evidence type="ECO:0000256" key="4">
    <source>
        <dbReference type="ARBA" id="ARBA00022630"/>
    </source>
</evidence>